<comment type="caution">
    <text evidence="9">The sequence shown here is derived from an EMBL/GenBank/DDBJ whole genome shotgun (WGS) entry which is preliminary data.</text>
</comment>
<comment type="subunit">
    <text evidence="6">HflC and HflK may interact to form a multimeric complex.</text>
</comment>
<dbReference type="Pfam" id="PF01145">
    <property type="entry name" value="Band_7"/>
    <property type="match status" value="1"/>
</dbReference>
<keyword evidence="9" id="KW-0645">Protease</keyword>
<comment type="function">
    <text evidence="6">HflC and HflK could encode or regulate a protease.</text>
</comment>
<keyword evidence="5 6" id="KW-0472">Membrane</keyword>
<dbReference type="PANTHER" id="PTHR43327">
    <property type="entry name" value="STOMATIN-LIKE PROTEIN 2, MITOCHONDRIAL"/>
    <property type="match status" value="1"/>
</dbReference>
<dbReference type="OrthoDB" id="9779595at2"/>
<keyword evidence="3 6" id="KW-0812">Transmembrane</keyword>
<dbReference type="SMART" id="SM00244">
    <property type="entry name" value="PHB"/>
    <property type="match status" value="1"/>
</dbReference>
<dbReference type="GO" id="GO:0006508">
    <property type="term" value="P:proteolysis"/>
    <property type="evidence" value="ECO:0007669"/>
    <property type="project" value="UniProtKB-KW"/>
</dbReference>
<feature type="compositionally biased region" description="Low complexity" evidence="7">
    <location>
        <begin position="402"/>
        <end position="424"/>
    </location>
</feature>
<evidence type="ECO:0000259" key="8">
    <source>
        <dbReference type="SMART" id="SM00244"/>
    </source>
</evidence>
<dbReference type="NCBIfam" id="TIGR01933">
    <property type="entry name" value="hflK"/>
    <property type="match status" value="1"/>
</dbReference>
<dbReference type="GO" id="GO:0008233">
    <property type="term" value="F:peptidase activity"/>
    <property type="evidence" value="ECO:0007669"/>
    <property type="project" value="UniProtKB-KW"/>
</dbReference>
<feature type="transmembrane region" description="Helical" evidence="6">
    <location>
        <begin position="91"/>
        <end position="111"/>
    </location>
</feature>
<feature type="region of interest" description="Disordered" evidence="7">
    <location>
        <begin position="11"/>
        <end position="50"/>
    </location>
</feature>
<gene>
    <name evidence="9" type="primary">hflK</name>
    <name evidence="9" type="ORF">CJP73_10345</name>
</gene>
<dbReference type="RefSeq" id="WP_119516361.1">
    <property type="nucleotide sequence ID" value="NZ_NQYH01000008.1"/>
</dbReference>
<feature type="compositionally biased region" description="Low complexity" evidence="7">
    <location>
        <begin position="27"/>
        <end position="45"/>
    </location>
</feature>
<feature type="region of interest" description="Disordered" evidence="7">
    <location>
        <begin position="62"/>
        <end position="82"/>
    </location>
</feature>
<protein>
    <recommendedName>
        <fullName evidence="6">Protein HflK</fullName>
    </recommendedName>
</protein>
<dbReference type="AlphaFoldDB" id="A0A3A1YSP4"/>
<accession>A0A3A1YSP4</accession>
<evidence type="ECO:0000256" key="7">
    <source>
        <dbReference type="SAM" id="MobiDB-lite"/>
    </source>
</evidence>
<dbReference type="SUPFAM" id="SSF117892">
    <property type="entry name" value="Band 7/SPFH domain"/>
    <property type="match status" value="1"/>
</dbReference>
<comment type="subcellular location">
    <subcellularLocation>
        <location evidence="1">Membrane</location>
        <topology evidence="1">Single-pass membrane protein</topology>
    </subcellularLocation>
</comment>
<evidence type="ECO:0000256" key="5">
    <source>
        <dbReference type="ARBA" id="ARBA00023136"/>
    </source>
</evidence>
<dbReference type="InterPro" id="IPR020980">
    <property type="entry name" value="Membrane_HflK_N"/>
</dbReference>
<evidence type="ECO:0000256" key="4">
    <source>
        <dbReference type="ARBA" id="ARBA00022989"/>
    </source>
</evidence>
<reference evidence="9 10" key="1">
    <citation type="submission" date="2017-08" db="EMBL/GenBank/DDBJ databases">
        <title>Pusillimonas indicus sp. nov., a member of the family Alcaligenaceae isolated from surface seawater.</title>
        <authorList>
            <person name="Li J."/>
        </authorList>
    </citation>
    <scope>NUCLEOTIDE SEQUENCE [LARGE SCALE GENOMIC DNA]</scope>
    <source>
        <strain evidence="9 10">L52-1-41</strain>
    </source>
</reference>
<evidence type="ECO:0000313" key="9">
    <source>
        <dbReference type="EMBL" id="RIY40521.1"/>
    </source>
</evidence>
<evidence type="ECO:0000313" key="10">
    <source>
        <dbReference type="Proteomes" id="UP000266206"/>
    </source>
</evidence>
<keyword evidence="4 6" id="KW-1133">Transmembrane helix</keyword>
<comment type="similarity">
    <text evidence="2 6">Belongs to the band 7/mec-2 family. HflK subfamily.</text>
</comment>
<dbReference type="InterPro" id="IPR010201">
    <property type="entry name" value="HflK"/>
</dbReference>
<evidence type="ECO:0000256" key="3">
    <source>
        <dbReference type="ARBA" id="ARBA00022692"/>
    </source>
</evidence>
<evidence type="ECO:0000256" key="2">
    <source>
        <dbReference type="ARBA" id="ARBA00006971"/>
    </source>
</evidence>
<dbReference type="Pfam" id="PF12221">
    <property type="entry name" value="HflK_N"/>
    <property type="match status" value="1"/>
</dbReference>
<organism evidence="9 10">
    <name type="scientific">Neopusillimonas maritima</name>
    <dbReference type="NCBI Taxonomy" id="2026239"/>
    <lineage>
        <taxon>Bacteria</taxon>
        <taxon>Pseudomonadati</taxon>
        <taxon>Pseudomonadota</taxon>
        <taxon>Betaproteobacteria</taxon>
        <taxon>Burkholderiales</taxon>
        <taxon>Alcaligenaceae</taxon>
        <taxon>Neopusillimonas</taxon>
    </lineage>
</organism>
<sequence>MRLMSKIFNLNDPGWGRGKGDGNDSSQPNNQNRPGNNQGNNGGPPDLDEVWRDFNGKIGSLFGRKRRGGGNMGGGGNGGGPVQLPKGSPKLFVFIAIVLVGLWLSSGFIIVQEGQVAVVTKFGKYTKTLNPGLQWHMPYPIEEAQPVNIAQLRTFEVGYRGSVGNKVLNESLMLTTDENIVDVQYVVQYRLMPEGAPNYLFETVDPDDSVRQAAETAMREVVGQRPMDVVLYSGRTEIANSVQQLTQDILDRYKTGVQVSTVAIQNVQPPEQVQAAFDDAVKAGQDRERLINEGNAYASRIIPEARGRADRMVFDAQGYTSQVIGTAQGDTARFAAIESEFAKAPEVTRDRMYLATMQTILENTSKILIDNQSASNMLYLPLDKIMQQASRSNSSTASPDPAAGMAAGSSSQSSEGSGSSSGSTSGSGGRNASGGGSPYSNSSNLLTSPYSSR</sequence>
<name>A0A3A1YSP4_9BURK</name>
<feature type="compositionally biased region" description="Gly residues" evidence="7">
    <location>
        <begin position="425"/>
        <end position="437"/>
    </location>
</feature>
<proteinExistence type="inferred from homology"/>
<dbReference type="Gene3D" id="3.30.479.30">
    <property type="entry name" value="Band 7 domain"/>
    <property type="match status" value="1"/>
</dbReference>
<dbReference type="CDD" id="cd03404">
    <property type="entry name" value="SPFH_HflK"/>
    <property type="match status" value="1"/>
</dbReference>
<evidence type="ECO:0000256" key="6">
    <source>
        <dbReference type="RuleBase" id="RU364113"/>
    </source>
</evidence>
<dbReference type="Proteomes" id="UP000266206">
    <property type="component" value="Unassembled WGS sequence"/>
</dbReference>
<feature type="compositionally biased region" description="Gly residues" evidence="7">
    <location>
        <begin position="69"/>
        <end position="81"/>
    </location>
</feature>
<dbReference type="GO" id="GO:0016020">
    <property type="term" value="C:membrane"/>
    <property type="evidence" value="ECO:0007669"/>
    <property type="project" value="UniProtKB-SubCell"/>
</dbReference>
<feature type="domain" description="Band 7" evidence="8">
    <location>
        <begin position="106"/>
        <end position="281"/>
    </location>
</feature>
<dbReference type="InterPro" id="IPR001107">
    <property type="entry name" value="Band_7"/>
</dbReference>
<dbReference type="PANTHER" id="PTHR43327:SF2">
    <property type="entry name" value="MODULATOR OF FTSH PROTEASE HFLK"/>
    <property type="match status" value="1"/>
</dbReference>
<feature type="region of interest" description="Disordered" evidence="7">
    <location>
        <begin position="390"/>
        <end position="453"/>
    </location>
</feature>
<dbReference type="InterPro" id="IPR036013">
    <property type="entry name" value="Band_7/SPFH_dom_sf"/>
</dbReference>
<dbReference type="EMBL" id="NQYH01000008">
    <property type="protein sequence ID" value="RIY40521.1"/>
    <property type="molecule type" value="Genomic_DNA"/>
</dbReference>
<keyword evidence="9" id="KW-0378">Hydrolase</keyword>
<evidence type="ECO:0000256" key="1">
    <source>
        <dbReference type="ARBA" id="ARBA00004167"/>
    </source>
</evidence>
<dbReference type="InterPro" id="IPR050710">
    <property type="entry name" value="Band7/mec-2_domain"/>
</dbReference>